<evidence type="ECO:0000256" key="2">
    <source>
        <dbReference type="SAM" id="Phobius"/>
    </source>
</evidence>
<feature type="region of interest" description="Disordered" evidence="1">
    <location>
        <begin position="530"/>
        <end position="559"/>
    </location>
</feature>
<sequence length="1305" mass="131666">MRSVGKKAAAHGVPALRAAAVKEFLEFHGRCWFARQARAADVALMLLEVVVMNVAHTARKLHAQVCGLSAAGALPALGAAEEPLFEAFPCSSGYARQLLYTLSSGAALNPFLTNLAHLVSQLLAVAVALASPSLYERCRHGLFVAVSVATVIGVHASAAWTADGLLPDSGAALFGSARRQMGAVYIGWKTATVLRVPASLQLLLGPLLWLLLATGAAAHTWLLQTAVAFVMVAVLPYILARASERTWLRPLYRSYLRATRGDGVGAANGGSSHGAASGAAASSRAACTAGKPLQPAAAAAAPVALVLRCLRCVVAASGGRPRQQEVHLDAEVDTVVGCGPDGGGADGGGYVAVRLSLPPAALREAGALVLHLLPPTSRKVVQPQQQAPSQLQPPEASKASAAAAAPSPPGPLATVPLLVLPADAAEEVVRLYGEALGRTTHVAMEQLLSGVAGAAAPEVLAERAAAAARLRAVAAAAGLADLRICRGSARLDAAEVAAAAASIHASGLAGLSYGIGSLLQLPYEYPKAGAEARSGEPGSVRRSGRAGEPRGPEEEAGGGGGDVAAWVVASADLLRFFASRRLAACLREGLRALRAAGVRLSFQGEEMVAVAAAGGGGNAAILHRSLPAAAAGSGTGATVGDAAGELVAEATSEVLAGSRRAAGGGGDLLPLAGNLVASPAAFAWPPALALQPTEAAGAGGGGGSARATAEQAAAGGGGSVVVVLPAAAAALQALRCLRCVVTGPAGRPRQQEVHLDAEVDTVVGCGPDGAGAGGGGYVAVRPCKPVLSPSKGASNTSGAVTAAPSSIPLATATLLVLPAEAAAEVVRLYGEALGRTTQVDLECLLGGMTAAAAALVERAATAARLKAAAAVAAGMAPESAAAAAGQKAAAAPAPGLSGSQMSRGSARLDAAAVAAAAASIQASGLAGLSYDMGSLLQLPYEYPKAGAGAAGDGCEAAQWEPEEEAGGGGMAVCVAASAELLRFFASRRLTACLREGLRALRAAGVRLSFDGEGLGGEGRQEQAYQAFKAGQCRFMDSLLLVLTAAFRASSSMKTWRGVAAEYGSRSTHHGGSGGGICHGGSGGSSLGGSSLPAACSTDGAGAGPVGFAAAVVLWASGRGRLTHLQLQMVVQLFVLAVSLTPLALSFTKVMQSRRRNTRVLFRGLMDMAGFAIVLWPAPWPGPLLPMPDAWTEVNSRYGIHWFMHSFWEPGMAQLSPRLQLWLTLAGLLPMALVGFNVYDHRWRPGLIFCATNAAFRMIVSAATDLPTRRAFLRRQQRGGLDMAALLAADGRGGEEGGKKGPKKQH</sequence>
<feature type="transmembrane region" description="Helical" evidence="2">
    <location>
        <begin position="1128"/>
        <end position="1147"/>
    </location>
</feature>
<dbReference type="OrthoDB" id="561269at2759"/>
<feature type="transmembrane region" description="Helical" evidence="2">
    <location>
        <begin position="1159"/>
        <end position="1177"/>
    </location>
</feature>
<accession>A0A2J8A9N2</accession>
<feature type="compositionally biased region" description="Low complexity" evidence="1">
    <location>
        <begin position="382"/>
        <end position="405"/>
    </location>
</feature>
<keyword evidence="2" id="KW-0472">Membrane</keyword>
<proteinExistence type="predicted"/>
<keyword evidence="4" id="KW-1185">Reference proteome</keyword>
<protein>
    <submittedName>
        <fullName evidence="3">Uncharacterized protein</fullName>
    </submittedName>
</protein>
<dbReference type="EMBL" id="PGGS01000098">
    <property type="protein sequence ID" value="PNH09232.1"/>
    <property type="molecule type" value="Genomic_DNA"/>
</dbReference>
<organism evidence="3 4">
    <name type="scientific">Tetrabaena socialis</name>
    <dbReference type="NCBI Taxonomy" id="47790"/>
    <lineage>
        <taxon>Eukaryota</taxon>
        <taxon>Viridiplantae</taxon>
        <taxon>Chlorophyta</taxon>
        <taxon>core chlorophytes</taxon>
        <taxon>Chlorophyceae</taxon>
        <taxon>CS clade</taxon>
        <taxon>Chlamydomonadales</taxon>
        <taxon>Tetrabaenaceae</taxon>
        <taxon>Tetrabaena</taxon>
    </lineage>
</organism>
<gene>
    <name evidence="3" type="ORF">TSOC_004164</name>
</gene>
<evidence type="ECO:0000313" key="3">
    <source>
        <dbReference type="EMBL" id="PNH09232.1"/>
    </source>
</evidence>
<feature type="region of interest" description="Disordered" evidence="1">
    <location>
        <begin position="379"/>
        <end position="407"/>
    </location>
</feature>
<evidence type="ECO:0000313" key="4">
    <source>
        <dbReference type="Proteomes" id="UP000236333"/>
    </source>
</evidence>
<evidence type="ECO:0000256" key="1">
    <source>
        <dbReference type="SAM" id="MobiDB-lite"/>
    </source>
</evidence>
<keyword evidence="2" id="KW-0812">Transmembrane</keyword>
<feature type="transmembrane region" description="Helical" evidence="2">
    <location>
        <begin position="142"/>
        <end position="160"/>
    </location>
</feature>
<feature type="transmembrane region" description="Helical" evidence="2">
    <location>
        <begin position="194"/>
        <end position="214"/>
    </location>
</feature>
<comment type="caution">
    <text evidence="3">The sequence shown here is derived from an EMBL/GenBank/DDBJ whole genome shotgun (WGS) entry which is preliminary data.</text>
</comment>
<name>A0A2J8A9N2_9CHLO</name>
<feature type="transmembrane region" description="Helical" evidence="2">
    <location>
        <begin position="1218"/>
        <end position="1238"/>
    </location>
</feature>
<reference evidence="3 4" key="1">
    <citation type="journal article" date="2017" name="Mol. Biol. Evol.">
        <title>The 4-celled Tetrabaena socialis nuclear genome reveals the essential components for genetic control of cell number at the origin of multicellularity in the volvocine lineage.</title>
        <authorList>
            <person name="Featherston J."/>
            <person name="Arakaki Y."/>
            <person name="Hanschen E.R."/>
            <person name="Ferris P.J."/>
            <person name="Michod R.E."/>
            <person name="Olson B.J.S.C."/>
            <person name="Nozaki H."/>
            <person name="Durand P.M."/>
        </authorList>
    </citation>
    <scope>NUCLEOTIDE SEQUENCE [LARGE SCALE GENOMIC DNA]</scope>
    <source>
        <strain evidence="3 4">NIES-571</strain>
    </source>
</reference>
<keyword evidence="2" id="KW-1133">Transmembrane helix</keyword>
<dbReference type="Proteomes" id="UP000236333">
    <property type="component" value="Unassembled WGS sequence"/>
</dbReference>
<feature type="transmembrane region" description="Helical" evidence="2">
    <location>
        <begin position="221"/>
        <end position="240"/>
    </location>
</feature>